<dbReference type="Proteomes" id="UP000712600">
    <property type="component" value="Unassembled WGS sequence"/>
</dbReference>
<dbReference type="EMBL" id="QGKX02001521">
    <property type="protein sequence ID" value="KAF3505921.1"/>
    <property type="molecule type" value="Genomic_DNA"/>
</dbReference>
<protein>
    <submittedName>
        <fullName evidence="1">Uncharacterized protein</fullName>
    </submittedName>
</protein>
<sequence length="271" mass="30572">MDIFVNWEGHISGLVDDIHLTQVADTCWSYGLTRQMNATFRLALLLGRTESLSVWHFICSMRRMGALTGSMAIQGLITAVPFLTAYGLILETDYYHRCDRMSGLPLPSAPRFPRFVVSEMKIHRIHEYQSNNEFETAFFAALNYSPVAAVIPCYPSLNAFRSSPHNGIYSPPVRELLHFPAFTHLVLATARGRFEGIPFVQFRDSASGAFLNVRMGWGLIIQFVEFSGPRLVWSRSGVYRDRDGGIRRLLAGIVKVTLGEDRREVRSGSCF</sequence>
<gene>
    <name evidence="1" type="ORF">F2Q69_00000261</name>
</gene>
<proteinExistence type="predicted"/>
<dbReference type="AlphaFoldDB" id="A0A8S9NV31"/>
<comment type="caution">
    <text evidence="1">The sequence shown here is derived from an EMBL/GenBank/DDBJ whole genome shotgun (WGS) entry which is preliminary data.</text>
</comment>
<reference evidence="1" key="1">
    <citation type="submission" date="2019-12" db="EMBL/GenBank/DDBJ databases">
        <title>Genome sequencing and annotation of Brassica cretica.</title>
        <authorList>
            <person name="Studholme D.J."/>
            <person name="Sarris P."/>
        </authorList>
    </citation>
    <scope>NUCLEOTIDE SEQUENCE</scope>
    <source>
        <strain evidence="1">PFS-109/04</strain>
        <tissue evidence="1">Leaf</tissue>
    </source>
</reference>
<name>A0A8S9NV31_BRACR</name>
<evidence type="ECO:0000313" key="1">
    <source>
        <dbReference type="EMBL" id="KAF3505921.1"/>
    </source>
</evidence>
<accession>A0A8S9NV31</accession>
<organism evidence="1 2">
    <name type="scientific">Brassica cretica</name>
    <name type="common">Mustard</name>
    <dbReference type="NCBI Taxonomy" id="69181"/>
    <lineage>
        <taxon>Eukaryota</taxon>
        <taxon>Viridiplantae</taxon>
        <taxon>Streptophyta</taxon>
        <taxon>Embryophyta</taxon>
        <taxon>Tracheophyta</taxon>
        <taxon>Spermatophyta</taxon>
        <taxon>Magnoliopsida</taxon>
        <taxon>eudicotyledons</taxon>
        <taxon>Gunneridae</taxon>
        <taxon>Pentapetalae</taxon>
        <taxon>rosids</taxon>
        <taxon>malvids</taxon>
        <taxon>Brassicales</taxon>
        <taxon>Brassicaceae</taxon>
        <taxon>Brassiceae</taxon>
        <taxon>Brassica</taxon>
    </lineage>
</organism>
<evidence type="ECO:0000313" key="2">
    <source>
        <dbReference type="Proteomes" id="UP000712600"/>
    </source>
</evidence>
<dbReference type="InterPro" id="IPR038765">
    <property type="entry name" value="Papain-like_cys_pep_sf"/>
</dbReference>
<dbReference type="SUPFAM" id="SSF54001">
    <property type="entry name" value="Cysteine proteinases"/>
    <property type="match status" value="1"/>
</dbReference>